<reference evidence="2" key="1">
    <citation type="submission" date="2025-08" db="UniProtKB">
        <authorList>
            <consortium name="RefSeq"/>
        </authorList>
    </citation>
    <scope>IDENTIFICATION</scope>
    <source>
        <tissue evidence="2">Thorax and Abdomen</tissue>
    </source>
</reference>
<dbReference type="PANTHER" id="PTHR34153:SF2">
    <property type="entry name" value="SI:CH211-262H13.3-RELATED"/>
    <property type="match status" value="1"/>
</dbReference>
<keyword evidence="1" id="KW-1185">Reference proteome</keyword>
<evidence type="ECO:0000313" key="1">
    <source>
        <dbReference type="Proteomes" id="UP000829291"/>
    </source>
</evidence>
<dbReference type="Proteomes" id="UP000829291">
    <property type="component" value="Chromosome 3"/>
</dbReference>
<gene>
    <name evidence="2" type="primary">LOC107224064</name>
</gene>
<dbReference type="GeneID" id="107224064"/>
<proteinExistence type="predicted"/>
<name>A0ABM3FR39_NEOLC</name>
<evidence type="ECO:0000313" key="2">
    <source>
        <dbReference type="RefSeq" id="XP_046590460.1"/>
    </source>
</evidence>
<dbReference type="RefSeq" id="XP_046590460.1">
    <property type="nucleotide sequence ID" value="XM_046734504.1"/>
</dbReference>
<dbReference type="PANTHER" id="PTHR34153">
    <property type="entry name" value="SI:CH211-262H13.3-RELATED-RELATED"/>
    <property type="match status" value="1"/>
</dbReference>
<organism evidence="1 2">
    <name type="scientific">Neodiprion lecontei</name>
    <name type="common">Redheaded pine sawfly</name>
    <dbReference type="NCBI Taxonomy" id="441921"/>
    <lineage>
        <taxon>Eukaryota</taxon>
        <taxon>Metazoa</taxon>
        <taxon>Ecdysozoa</taxon>
        <taxon>Arthropoda</taxon>
        <taxon>Hexapoda</taxon>
        <taxon>Insecta</taxon>
        <taxon>Pterygota</taxon>
        <taxon>Neoptera</taxon>
        <taxon>Endopterygota</taxon>
        <taxon>Hymenoptera</taxon>
        <taxon>Tenthredinoidea</taxon>
        <taxon>Diprionidae</taxon>
        <taxon>Diprioninae</taxon>
        <taxon>Neodiprion</taxon>
    </lineage>
</organism>
<accession>A0ABM3FR39</accession>
<protein>
    <submittedName>
        <fullName evidence="2">Uncharacterized protein LOC107224064 isoform X1</fullName>
    </submittedName>
</protein>
<sequence>MHDWCMATQNKRANSKAVRDCLTALAAAFMRRLPQFCSSYFATIIPNSQLHSSNSITFSDVVRLTTRRQNHVEEQNNHIPLNSHGASVNLRPVTVSGTVEENRYHTPTVSSEQTLERIARSTIDSLQDLLQQHEERQKQCFLDFAMRIRKDHREDMTKLNNYAENRYQHFETVIKQMIKKEQDIERAYPYEKPPGFPLDSLEVFQEFEEDPERQRSLRHYLINVGGVTARDALNQFLKEAMTDSLTQKFSWTGKTISDKENLRPLFNTCIGKVFFDALRECRTIPQPHDRTEFARLMQEAIRGAKQRLRDAKRRANRSVHVEGRRQKYMAEMANRYEVEHPGQ</sequence>